<organism evidence="1">
    <name type="scientific">viral metagenome</name>
    <dbReference type="NCBI Taxonomy" id="1070528"/>
    <lineage>
        <taxon>unclassified sequences</taxon>
        <taxon>metagenomes</taxon>
        <taxon>organismal metagenomes</taxon>
    </lineage>
</organism>
<protein>
    <submittedName>
        <fullName evidence="1">Uncharacterized protein</fullName>
    </submittedName>
</protein>
<evidence type="ECO:0000313" key="1">
    <source>
        <dbReference type="EMBL" id="QHT28415.1"/>
    </source>
</evidence>
<accession>A0A6C0EM32</accession>
<proteinExistence type="predicted"/>
<name>A0A6C0EM32_9ZZZZ</name>
<dbReference type="EMBL" id="MN738856">
    <property type="protein sequence ID" value="QHT28415.1"/>
    <property type="molecule type" value="Genomic_DNA"/>
</dbReference>
<dbReference type="AlphaFoldDB" id="A0A6C0EM32"/>
<reference evidence="1" key="1">
    <citation type="journal article" date="2020" name="Nature">
        <title>Giant virus diversity and host interactions through global metagenomics.</title>
        <authorList>
            <person name="Schulz F."/>
            <person name="Roux S."/>
            <person name="Paez-Espino D."/>
            <person name="Jungbluth S."/>
            <person name="Walsh D.A."/>
            <person name="Denef V.J."/>
            <person name="McMahon K.D."/>
            <person name="Konstantinidis K.T."/>
            <person name="Eloe-Fadrosh E.A."/>
            <person name="Kyrpides N.C."/>
            <person name="Woyke T."/>
        </authorList>
    </citation>
    <scope>NUCLEOTIDE SEQUENCE</scope>
    <source>
        <strain evidence="1">GVMAG-M-3300001348-25</strain>
    </source>
</reference>
<sequence length="146" mass="16988">MYVNLFLDGIYMSWKNSFSGSNNIHLDHPPLMNDGRNFLTIHPDNQLNQEILVENKIMSNNDYRTYLTNNSEKIITNNQLESCSMSKCFRDFKKPEHNGQNQPYFFASAFDNTTPYGYVASDMKSIYLSREQLQSRKVAPTLKIDN</sequence>